<name>A0A317FGJ2_9PROT</name>
<keyword evidence="8" id="KW-0460">Magnesium</keyword>
<dbReference type="Proteomes" id="UP000245765">
    <property type="component" value="Unassembled WGS sequence"/>
</dbReference>
<dbReference type="NCBIfam" id="NF009604">
    <property type="entry name" value="PRK13057.1"/>
    <property type="match status" value="1"/>
</dbReference>
<keyword evidence="11" id="KW-1208">Phospholipid metabolism</keyword>
<keyword evidence="9" id="KW-0443">Lipid metabolism</keyword>
<keyword evidence="2" id="KW-0444">Lipid biosynthesis</keyword>
<dbReference type="InterPro" id="IPR017438">
    <property type="entry name" value="ATP-NAD_kinase_N"/>
</dbReference>
<dbReference type="GO" id="GO:0005886">
    <property type="term" value="C:plasma membrane"/>
    <property type="evidence" value="ECO:0007669"/>
    <property type="project" value="TreeGrafter"/>
</dbReference>
<dbReference type="PROSITE" id="PS50146">
    <property type="entry name" value="DAGK"/>
    <property type="match status" value="1"/>
</dbReference>
<evidence type="ECO:0000256" key="4">
    <source>
        <dbReference type="ARBA" id="ARBA00022723"/>
    </source>
</evidence>
<feature type="domain" description="DAGKc" evidence="12">
    <location>
        <begin position="14"/>
        <end position="141"/>
    </location>
</feature>
<evidence type="ECO:0000313" key="13">
    <source>
        <dbReference type="EMBL" id="PWS37069.1"/>
    </source>
</evidence>
<evidence type="ECO:0000256" key="9">
    <source>
        <dbReference type="ARBA" id="ARBA00023098"/>
    </source>
</evidence>
<evidence type="ECO:0000256" key="8">
    <source>
        <dbReference type="ARBA" id="ARBA00022842"/>
    </source>
</evidence>
<dbReference type="OrthoDB" id="142078at2"/>
<evidence type="ECO:0000256" key="1">
    <source>
        <dbReference type="ARBA" id="ARBA00001946"/>
    </source>
</evidence>
<dbReference type="PANTHER" id="PTHR12358">
    <property type="entry name" value="SPHINGOSINE KINASE"/>
    <property type="match status" value="1"/>
</dbReference>
<protein>
    <submittedName>
        <fullName evidence="13">Lipid kinase</fullName>
    </submittedName>
</protein>
<evidence type="ECO:0000256" key="3">
    <source>
        <dbReference type="ARBA" id="ARBA00022679"/>
    </source>
</evidence>
<keyword evidence="10" id="KW-0594">Phospholipid biosynthesis</keyword>
<dbReference type="Pfam" id="PF00781">
    <property type="entry name" value="DAGK_cat"/>
    <property type="match status" value="1"/>
</dbReference>
<dbReference type="NCBIfam" id="TIGR00147">
    <property type="entry name" value="YegS/Rv2252/BmrU family lipid kinase"/>
    <property type="match status" value="1"/>
</dbReference>
<evidence type="ECO:0000256" key="7">
    <source>
        <dbReference type="ARBA" id="ARBA00022840"/>
    </source>
</evidence>
<keyword evidence="6 13" id="KW-0418">Kinase</keyword>
<evidence type="ECO:0000259" key="12">
    <source>
        <dbReference type="PROSITE" id="PS50146"/>
    </source>
</evidence>
<dbReference type="InterPro" id="IPR005218">
    <property type="entry name" value="Diacylglycerol/lipid_kinase"/>
</dbReference>
<evidence type="ECO:0000256" key="5">
    <source>
        <dbReference type="ARBA" id="ARBA00022741"/>
    </source>
</evidence>
<sequence length="313" mass="33913">MRSCSECQAEAPAAGRRRALLICHAKTRAARHSMEAAAAVLAEGGVELTQLAWPGHEAMPAAIRRHAKEVDMVVLGGGDGTMNAAASALLATQLPLGILPMGTANDLARTLGIPPDPEAAARIILAGERRRIDLGEVNGRPFFNVASIGLSVAITRELTTDLKRRWGRLAYALASLRALPRARPFHAELRYGERVEVVRTLQIAVGNGRYYGAGMVVAEHAEPDDGLLHLYSLEFERAWWLAALFPALRSGTQRRWRQVRAADCAEVELRTRRARRVDADGELLTTTPARFRVLPGALEVFVPPGTQAKEAGG</sequence>
<evidence type="ECO:0000256" key="11">
    <source>
        <dbReference type="ARBA" id="ARBA00023264"/>
    </source>
</evidence>
<dbReference type="EMBL" id="QGNA01000002">
    <property type="protein sequence ID" value="PWS37069.1"/>
    <property type="molecule type" value="Genomic_DNA"/>
</dbReference>
<evidence type="ECO:0000313" key="14">
    <source>
        <dbReference type="Proteomes" id="UP000245765"/>
    </source>
</evidence>
<comment type="cofactor">
    <cofactor evidence="1">
        <name>Mg(2+)</name>
        <dbReference type="ChEBI" id="CHEBI:18420"/>
    </cofactor>
</comment>
<dbReference type="InterPro" id="IPR045540">
    <property type="entry name" value="YegS/DAGK_C"/>
</dbReference>
<dbReference type="RefSeq" id="WP_109870180.1">
    <property type="nucleotide sequence ID" value="NZ_QGNA01000002.1"/>
</dbReference>
<evidence type="ECO:0000256" key="2">
    <source>
        <dbReference type="ARBA" id="ARBA00022516"/>
    </source>
</evidence>
<dbReference type="GO" id="GO:0005524">
    <property type="term" value="F:ATP binding"/>
    <property type="evidence" value="ECO:0007669"/>
    <property type="project" value="UniProtKB-KW"/>
</dbReference>
<accession>A0A317FGJ2</accession>
<evidence type="ECO:0000256" key="6">
    <source>
        <dbReference type="ARBA" id="ARBA00022777"/>
    </source>
</evidence>
<dbReference type="Gene3D" id="2.60.200.40">
    <property type="match status" value="1"/>
</dbReference>
<proteinExistence type="predicted"/>
<dbReference type="SUPFAM" id="SSF111331">
    <property type="entry name" value="NAD kinase/diacylglycerol kinase-like"/>
    <property type="match status" value="1"/>
</dbReference>
<dbReference type="InterPro" id="IPR001206">
    <property type="entry name" value="Diacylglycerol_kinase_cat_dom"/>
</dbReference>
<organism evidence="13 14">
    <name type="scientific">Falsiroseomonas bella</name>
    <dbReference type="NCBI Taxonomy" id="2184016"/>
    <lineage>
        <taxon>Bacteria</taxon>
        <taxon>Pseudomonadati</taxon>
        <taxon>Pseudomonadota</taxon>
        <taxon>Alphaproteobacteria</taxon>
        <taxon>Acetobacterales</taxon>
        <taxon>Roseomonadaceae</taxon>
        <taxon>Falsiroseomonas</taxon>
    </lineage>
</organism>
<keyword evidence="3" id="KW-0808">Transferase</keyword>
<dbReference type="PANTHER" id="PTHR12358:SF106">
    <property type="entry name" value="LIPID KINASE YEGS"/>
    <property type="match status" value="1"/>
</dbReference>
<dbReference type="GO" id="GO:0016301">
    <property type="term" value="F:kinase activity"/>
    <property type="evidence" value="ECO:0007669"/>
    <property type="project" value="UniProtKB-KW"/>
</dbReference>
<dbReference type="GO" id="GO:0046872">
    <property type="term" value="F:metal ion binding"/>
    <property type="evidence" value="ECO:0007669"/>
    <property type="project" value="UniProtKB-KW"/>
</dbReference>
<keyword evidence="5" id="KW-0547">Nucleotide-binding</keyword>
<keyword evidence="4" id="KW-0479">Metal-binding</keyword>
<dbReference type="InterPro" id="IPR016064">
    <property type="entry name" value="NAD/diacylglycerol_kinase_sf"/>
</dbReference>
<comment type="caution">
    <text evidence="13">The sequence shown here is derived from an EMBL/GenBank/DDBJ whole genome shotgun (WGS) entry which is preliminary data.</text>
</comment>
<evidence type="ECO:0000256" key="10">
    <source>
        <dbReference type="ARBA" id="ARBA00023209"/>
    </source>
</evidence>
<dbReference type="AlphaFoldDB" id="A0A317FGJ2"/>
<dbReference type="Gene3D" id="3.40.50.10330">
    <property type="entry name" value="Probable inorganic polyphosphate/atp-NAD kinase, domain 1"/>
    <property type="match status" value="1"/>
</dbReference>
<reference evidence="14" key="1">
    <citation type="submission" date="2018-05" db="EMBL/GenBank/DDBJ databases">
        <authorList>
            <person name="Du Z."/>
            <person name="Wang X."/>
        </authorList>
    </citation>
    <scope>NUCLEOTIDE SEQUENCE [LARGE SCALE GENOMIC DNA]</scope>
    <source>
        <strain evidence="14">CQN31</strain>
    </source>
</reference>
<keyword evidence="14" id="KW-1185">Reference proteome</keyword>
<keyword evidence="7" id="KW-0067">ATP-binding</keyword>
<gene>
    <name evidence="13" type="ORF">DFH01_09335</name>
</gene>
<dbReference type="InterPro" id="IPR050187">
    <property type="entry name" value="Lipid_Phosphate_FormReg"/>
</dbReference>
<dbReference type="Pfam" id="PF19279">
    <property type="entry name" value="YegS_C"/>
    <property type="match status" value="1"/>
</dbReference>
<dbReference type="GO" id="GO:0008654">
    <property type="term" value="P:phospholipid biosynthetic process"/>
    <property type="evidence" value="ECO:0007669"/>
    <property type="project" value="UniProtKB-KW"/>
</dbReference>
<dbReference type="SMART" id="SM00046">
    <property type="entry name" value="DAGKc"/>
    <property type="match status" value="1"/>
</dbReference>